<evidence type="ECO:0000313" key="2">
    <source>
        <dbReference type="Proteomes" id="UP001500791"/>
    </source>
</evidence>
<dbReference type="Proteomes" id="UP001500791">
    <property type="component" value="Unassembled WGS sequence"/>
</dbReference>
<protein>
    <submittedName>
        <fullName evidence="1">DUF484 family protein</fullName>
    </submittedName>
</protein>
<sequence length="238" mass="26110">MDHSELGNLAMTAELQSDLHWPEVRLWLESHGQHLLDDRELLEQLGLKISEANVVDFGRAAVSKMEANAQREAGARRLIEEISRTNFAAQTQTHVASLDLMEATGLIELSRQLDMSTQARFGLAGAAVAIEKPGTIPFGWKALEPGRVDALLGEDGRNWLGPNFTGLDLFGPADGEVKSVALVRMNLRFPDQDEPRPALCAFGSTEDEGFTPAMGGELIAYVARVFERMAGRWPLQEA</sequence>
<name>A0ABN0Y4K2_9CAUL</name>
<proteinExistence type="predicted"/>
<comment type="caution">
    <text evidence="1">The sequence shown here is derived from an EMBL/GenBank/DDBJ whole genome shotgun (WGS) entry which is preliminary data.</text>
</comment>
<reference evidence="1 2" key="1">
    <citation type="journal article" date="2019" name="Int. J. Syst. Evol. Microbiol.">
        <title>The Global Catalogue of Microorganisms (GCM) 10K type strain sequencing project: providing services to taxonomists for standard genome sequencing and annotation.</title>
        <authorList>
            <consortium name="The Broad Institute Genomics Platform"/>
            <consortium name="The Broad Institute Genome Sequencing Center for Infectious Disease"/>
            <person name="Wu L."/>
            <person name="Ma J."/>
        </authorList>
    </citation>
    <scope>NUCLEOTIDE SEQUENCE [LARGE SCALE GENOMIC DNA]</scope>
    <source>
        <strain evidence="1 2">JCM 13476</strain>
    </source>
</reference>
<dbReference type="InterPro" id="IPR007435">
    <property type="entry name" value="DUF484"/>
</dbReference>
<dbReference type="InterPro" id="IPR029016">
    <property type="entry name" value="GAF-like_dom_sf"/>
</dbReference>
<organism evidence="1 2">
    <name type="scientific">Brevundimonas terrae</name>
    <dbReference type="NCBI Taxonomy" id="363631"/>
    <lineage>
        <taxon>Bacteria</taxon>
        <taxon>Pseudomonadati</taxon>
        <taxon>Pseudomonadota</taxon>
        <taxon>Alphaproteobacteria</taxon>
        <taxon>Caulobacterales</taxon>
        <taxon>Caulobacteraceae</taxon>
        <taxon>Brevundimonas</taxon>
    </lineage>
</organism>
<accession>A0ABN0Y4K2</accession>
<dbReference type="EMBL" id="BAAAEJ010000003">
    <property type="protein sequence ID" value="GAA0382934.1"/>
    <property type="molecule type" value="Genomic_DNA"/>
</dbReference>
<keyword evidence="2" id="KW-1185">Reference proteome</keyword>
<evidence type="ECO:0000313" key="1">
    <source>
        <dbReference type="EMBL" id="GAA0382934.1"/>
    </source>
</evidence>
<dbReference type="Gene3D" id="3.30.450.40">
    <property type="match status" value="1"/>
</dbReference>
<dbReference type="Pfam" id="PF04340">
    <property type="entry name" value="DUF484"/>
    <property type="match status" value="1"/>
</dbReference>
<gene>
    <name evidence="1" type="ORF">GCM10009093_07380</name>
</gene>